<organism evidence="7 8">
    <name type="scientific">Prescottella equi ATCC 33707</name>
    <dbReference type="NCBI Taxonomy" id="525370"/>
    <lineage>
        <taxon>Bacteria</taxon>
        <taxon>Bacillati</taxon>
        <taxon>Actinomycetota</taxon>
        <taxon>Actinomycetes</taxon>
        <taxon>Mycobacteriales</taxon>
        <taxon>Nocardiaceae</taxon>
        <taxon>Prescottella</taxon>
    </lineage>
</organism>
<dbReference type="Gene3D" id="3.40.190.290">
    <property type="match status" value="1"/>
</dbReference>
<dbReference type="InterPro" id="IPR036388">
    <property type="entry name" value="WH-like_DNA-bd_sf"/>
</dbReference>
<evidence type="ECO:0000256" key="4">
    <source>
        <dbReference type="ARBA" id="ARBA00023159"/>
    </source>
</evidence>
<evidence type="ECO:0000256" key="2">
    <source>
        <dbReference type="ARBA" id="ARBA00023015"/>
    </source>
</evidence>
<dbReference type="Pfam" id="PF00126">
    <property type="entry name" value="HTH_1"/>
    <property type="match status" value="1"/>
</dbReference>
<evidence type="ECO:0000256" key="3">
    <source>
        <dbReference type="ARBA" id="ARBA00023125"/>
    </source>
</evidence>
<dbReference type="HOGENOM" id="CLU_039613_6_4_11"/>
<dbReference type="InterPro" id="IPR005119">
    <property type="entry name" value="LysR_subst-bd"/>
</dbReference>
<gene>
    <name evidence="7" type="ORF">HMPREF0724_13692</name>
</gene>
<evidence type="ECO:0000256" key="5">
    <source>
        <dbReference type="ARBA" id="ARBA00023163"/>
    </source>
</evidence>
<dbReference type="Pfam" id="PF03466">
    <property type="entry name" value="LysR_substrate"/>
    <property type="match status" value="1"/>
</dbReference>
<sequence>MDLHLVTYFVAVVDHGGITRASRELYISQPSLSQAIRTLERRLGADLFDRSRRRLELTDHGRTFEVFARRILADVDRAKQAVETVRTLQSGRLDLVAHSSLSIDPLVPLVTRFREEHPRVMVNIIDTDGPLGVLNALRQGVAEVGITDLSVDIGSLRSWPICEQEMVVVLPSQLAAGLTDPVALADVSQLPLVADLSDKGTRAGIDAIGASAFEHVVVDCDNMPGLWNLVARGAAAAVMPRNVAEQELPDVERRSTEPPLRRSIGAVVRQEALSPAADSFLETVKCAAGSGMRS</sequence>
<dbReference type="PANTHER" id="PTHR30346:SF28">
    <property type="entry name" value="HTH-TYPE TRANSCRIPTIONAL REGULATOR CYNR"/>
    <property type="match status" value="1"/>
</dbReference>
<reference evidence="7" key="1">
    <citation type="submission" date="2011-01" db="EMBL/GenBank/DDBJ databases">
        <authorList>
            <person name="Muzny D."/>
            <person name="Qin X."/>
            <person name="Buhay C."/>
            <person name="Dugan-Rocha S."/>
            <person name="Ding Y."/>
            <person name="Chen G."/>
            <person name="Hawes A."/>
            <person name="Holder M."/>
            <person name="Jhangiani S."/>
            <person name="Johnson A."/>
            <person name="Khan Z."/>
            <person name="Li Z."/>
            <person name="Liu W."/>
            <person name="Liu X."/>
            <person name="Perez L."/>
            <person name="Shen H."/>
            <person name="Wang Q."/>
            <person name="Watt J."/>
            <person name="Xi L."/>
            <person name="Xin Y."/>
            <person name="Zhou J."/>
            <person name="Deng J."/>
            <person name="Jiang H."/>
            <person name="Liu Y."/>
            <person name="Qu J."/>
            <person name="Song X.-Z."/>
            <person name="Zhang L."/>
            <person name="Villasana D."/>
            <person name="Johnson A."/>
            <person name="Liu J."/>
            <person name="Liyanage D."/>
            <person name="Lorensuhewa L."/>
            <person name="Robinson T."/>
            <person name="Song A."/>
            <person name="Song B.-B."/>
            <person name="Dinh H."/>
            <person name="Thornton R."/>
            <person name="Coyle M."/>
            <person name="Francisco L."/>
            <person name="Jackson L."/>
            <person name="Javaid M."/>
            <person name="Korchina V."/>
            <person name="Kovar C."/>
            <person name="Mata R."/>
            <person name="Mathew T."/>
            <person name="Ngo R."/>
            <person name="Nguyen L."/>
            <person name="Nguyen N."/>
            <person name="Okwuonu G."/>
            <person name="Ongeri F."/>
            <person name="Pham C."/>
            <person name="Simmons D."/>
            <person name="Wilczek-Boney K."/>
            <person name="Hale W."/>
            <person name="Jakkamsetti A."/>
            <person name="Pham P."/>
            <person name="Ruth R."/>
            <person name="San Lucas F."/>
            <person name="Warren J."/>
            <person name="Zhang J."/>
            <person name="Zhao Z."/>
            <person name="Zhou C."/>
            <person name="Zhu D."/>
            <person name="Lee S."/>
            <person name="Bess C."/>
            <person name="Blankenburg K."/>
            <person name="Forbes L."/>
            <person name="Fu Q."/>
            <person name="Gubbala S."/>
            <person name="Hirani K."/>
            <person name="Jayaseelan J.C."/>
            <person name="Lara F."/>
            <person name="Munidasa M."/>
            <person name="Palculict T."/>
            <person name="Patil S."/>
            <person name="Pu L.-L."/>
            <person name="Saada N."/>
            <person name="Tang L."/>
            <person name="Weissenberger G."/>
            <person name="Zhu Y."/>
            <person name="Hemphill L."/>
            <person name="Shang Y."/>
            <person name="Youmans B."/>
            <person name="Ayvaz T."/>
            <person name="Ross M."/>
            <person name="Santibanez J."/>
            <person name="Aqrawi P."/>
            <person name="Gross S."/>
            <person name="Joshi V."/>
            <person name="Fowler G."/>
            <person name="Nazareth L."/>
            <person name="Reid J."/>
            <person name="Worley K."/>
            <person name="Petrosino J."/>
            <person name="Highlander S."/>
            <person name="Gibbs R."/>
        </authorList>
    </citation>
    <scope>NUCLEOTIDE SEQUENCE [LARGE SCALE GENOMIC DNA]</scope>
    <source>
        <strain evidence="7">ATCC 33707</strain>
    </source>
</reference>
<accession>E9T564</accession>
<dbReference type="EMBL" id="ADNW02000017">
    <property type="protein sequence ID" value="EGD22695.1"/>
    <property type="molecule type" value="Genomic_DNA"/>
</dbReference>
<keyword evidence="5" id="KW-0804">Transcription</keyword>
<dbReference type="AlphaFoldDB" id="E9T564"/>
<protein>
    <submittedName>
        <fullName evidence="7">LysR substrate binding domain protein</fullName>
    </submittedName>
</protein>
<dbReference type="GO" id="GO:0032993">
    <property type="term" value="C:protein-DNA complex"/>
    <property type="evidence" value="ECO:0007669"/>
    <property type="project" value="TreeGrafter"/>
</dbReference>
<feature type="domain" description="HTH lysR-type" evidence="6">
    <location>
        <begin position="1"/>
        <end position="58"/>
    </location>
</feature>
<dbReference type="Gene3D" id="1.10.10.10">
    <property type="entry name" value="Winged helix-like DNA-binding domain superfamily/Winged helix DNA-binding domain"/>
    <property type="match status" value="1"/>
</dbReference>
<comment type="similarity">
    <text evidence="1">Belongs to the LysR transcriptional regulatory family.</text>
</comment>
<keyword evidence="4" id="KW-0010">Activator</keyword>
<dbReference type="SUPFAM" id="SSF46785">
    <property type="entry name" value="Winged helix' DNA-binding domain"/>
    <property type="match status" value="1"/>
</dbReference>
<evidence type="ECO:0000259" key="6">
    <source>
        <dbReference type="PROSITE" id="PS50931"/>
    </source>
</evidence>
<dbReference type="PROSITE" id="PS50931">
    <property type="entry name" value="HTH_LYSR"/>
    <property type="match status" value="1"/>
</dbReference>
<dbReference type="Proteomes" id="UP000004245">
    <property type="component" value="Unassembled WGS sequence"/>
</dbReference>
<dbReference type="CDD" id="cd05466">
    <property type="entry name" value="PBP2_LTTR_substrate"/>
    <property type="match status" value="1"/>
</dbReference>
<dbReference type="InterPro" id="IPR000847">
    <property type="entry name" value="LysR_HTH_N"/>
</dbReference>
<keyword evidence="3" id="KW-0238">DNA-binding</keyword>
<dbReference type="SUPFAM" id="SSF53850">
    <property type="entry name" value="Periplasmic binding protein-like II"/>
    <property type="match status" value="1"/>
</dbReference>
<dbReference type="InterPro" id="IPR036390">
    <property type="entry name" value="WH_DNA-bd_sf"/>
</dbReference>
<evidence type="ECO:0000313" key="8">
    <source>
        <dbReference type="Proteomes" id="UP000004245"/>
    </source>
</evidence>
<name>E9T564_RHOHA</name>
<evidence type="ECO:0000256" key="1">
    <source>
        <dbReference type="ARBA" id="ARBA00009437"/>
    </source>
</evidence>
<keyword evidence="2" id="KW-0805">Transcription regulation</keyword>
<dbReference type="PRINTS" id="PR00039">
    <property type="entry name" value="HTHLYSR"/>
</dbReference>
<dbReference type="GO" id="GO:0003677">
    <property type="term" value="F:DNA binding"/>
    <property type="evidence" value="ECO:0007669"/>
    <property type="project" value="UniProtKB-KW"/>
</dbReference>
<comment type="caution">
    <text evidence="7">The sequence shown here is derived from an EMBL/GenBank/DDBJ whole genome shotgun (WGS) entry which is preliminary data.</text>
</comment>
<proteinExistence type="inferred from homology"/>
<evidence type="ECO:0000313" key="7">
    <source>
        <dbReference type="EMBL" id="EGD22695.1"/>
    </source>
</evidence>
<dbReference type="OrthoDB" id="9789529at2"/>
<dbReference type="PANTHER" id="PTHR30346">
    <property type="entry name" value="TRANSCRIPTIONAL DUAL REGULATOR HCAR-RELATED"/>
    <property type="match status" value="1"/>
</dbReference>
<dbReference type="RefSeq" id="WP_005514981.1">
    <property type="nucleotide sequence ID" value="NZ_CM001149.1"/>
</dbReference>
<dbReference type="GO" id="GO:0003700">
    <property type="term" value="F:DNA-binding transcription factor activity"/>
    <property type="evidence" value="ECO:0007669"/>
    <property type="project" value="InterPro"/>
</dbReference>
<dbReference type="FunFam" id="1.10.10.10:FF:000001">
    <property type="entry name" value="LysR family transcriptional regulator"/>
    <property type="match status" value="1"/>
</dbReference>
<keyword evidence="8" id="KW-1185">Reference proteome</keyword>